<accession>A0ACC0P8N2</accession>
<evidence type="ECO:0000313" key="2">
    <source>
        <dbReference type="Proteomes" id="UP001062846"/>
    </source>
</evidence>
<name>A0ACC0P8N2_RHOML</name>
<organism evidence="1 2">
    <name type="scientific">Rhododendron molle</name>
    <name type="common">Chinese azalea</name>
    <name type="synonym">Azalea mollis</name>
    <dbReference type="NCBI Taxonomy" id="49168"/>
    <lineage>
        <taxon>Eukaryota</taxon>
        <taxon>Viridiplantae</taxon>
        <taxon>Streptophyta</taxon>
        <taxon>Embryophyta</taxon>
        <taxon>Tracheophyta</taxon>
        <taxon>Spermatophyta</taxon>
        <taxon>Magnoliopsida</taxon>
        <taxon>eudicotyledons</taxon>
        <taxon>Gunneridae</taxon>
        <taxon>Pentapetalae</taxon>
        <taxon>asterids</taxon>
        <taxon>Ericales</taxon>
        <taxon>Ericaceae</taxon>
        <taxon>Ericoideae</taxon>
        <taxon>Rhodoreae</taxon>
        <taxon>Rhododendron</taxon>
    </lineage>
</organism>
<evidence type="ECO:0000313" key="1">
    <source>
        <dbReference type="EMBL" id="KAI8561399.1"/>
    </source>
</evidence>
<reference evidence="1" key="1">
    <citation type="submission" date="2022-02" db="EMBL/GenBank/DDBJ databases">
        <title>Plant Genome Project.</title>
        <authorList>
            <person name="Zhang R.-G."/>
        </authorList>
    </citation>
    <scope>NUCLEOTIDE SEQUENCE</scope>
    <source>
        <strain evidence="1">AT1</strain>
    </source>
</reference>
<comment type="caution">
    <text evidence="1">The sequence shown here is derived from an EMBL/GenBank/DDBJ whole genome shotgun (WGS) entry which is preliminary data.</text>
</comment>
<keyword evidence="2" id="KW-1185">Reference proteome</keyword>
<gene>
    <name evidence="1" type="ORF">RHMOL_Rhmol04G0336300</name>
</gene>
<dbReference type="Proteomes" id="UP001062846">
    <property type="component" value="Chromosome 4"/>
</dbReference>
<sequence>MIVSHLYREEVEMVYRGLIKFILMVYPLPIHLVLKDFWVGRGNGGCALFSRPIDLRGISYFQTQKSDGGGSKPMHAEFNLQQQASHHLLLWGPIVRKAYLNPPAGHLFSHLYREIEKVAMVYRGLIKFILMVYPLPIHLVLKDFRVGRGKGGCALFSRPIDFRGISYFLAKKSDGGSKDMRRLKGDPSFCKLL</sequence>
<dbReference type="EMBL" id="CM046391">
    <property type="protein sequence ID" value="KAI8561399.1"/>
    <property type="molecule type" value="Genomic_DNA"/>
</dbReference>
<proteinExistence type="predicted"/>
<protein>
    <submittedName>
        <fullName evidence="1">Uncharacterized protein</fullName>
    </submittedName>
</protein>